<comment type="caution">
    <text evidence="1">The sequence shown here is derived from an EMBL/GenBank/DDBJ whole genome shotgun (WGS) entry which is preliminary data.</text>
</comment>
<dbReference type="EMBL" id="FWZC01000044">
    <property type="protein sequence ID" value="SME19054.1"/>
    <property type="molecule type" value="Genomic_DNA"/>
</dbReference>
<gene>
    <name evidence="1" type="ORF">BACERE00221_03244</name>
</gene>
<dbReference type="Proteomes" id="UP000194435">
    <property type="component" value="Unassembled WGS sequence"/>
</dbReference>
<dbReference type="RefSeq" id="WP_086717858.1">
    <property type="nucleotide sequence ID" value="NZ_FWZC01000044.1"/>
</dbReference>
<name>A0A9X8SH37_9BACI</name>
<proteinExistence type="predicted"/>
<sequence length="127" mass="14687">MYFVNDKHKENYDFLMRTYHLTREKAVDVQYEANIYIAAHPAIYECIDINTLDASSGPLFMLTYWDEEEEKHRIDAAGLTGSTRRLVEVGLSLYNGYKISLDDVFSSILSEELIAVFFQACKIRGRC</sequence>
<protein>
    <submittedName>
        <fullName evidence="1">Uncharacterized protein</fullName>
    </submittedName>
</protein>
<accession>A0A9X8SH37</accession>
<evidence type="ECO:0000313" key="1">
    <source>
        <dbReference type="EMBL" id="SME19054.1"/>
    </source>
</evidence>
<evidence type="ECO:0000313" key="2">
    <source>
        <dbReference type="Proteomes" id="UP000194435"/>
    </source>
</evidence>
<organism evidence="1 2">
    <name type="scientific">Bacillus paranthracis</name>
    <dbReference type="NCBI Taxonomy" id="2026186"/>
    <lineage>
        <taxon>Bacteria</taxon>
        <taxon>Bacillati</taxon>
        <taxon>Bacillota</taxon>
        <taxon>Bacilli</taxon>
        <taxon>Bacillales</taxon>
        <taxon>Bacillaceae</taxon>
        <taxon>Bacillus</taxon>
        <taxon>Bacillus cereus group</taxon>
    </lineage>
</organism>
<dbReference type="AlphaFoldDB" id="A0A9X8SH37"/>
<reference evidence="1 2" key="1">
    <citation type="submission" date="2017-04" db="EMBL/GenBank/DDBJ databases">
        <authorList>
            <person name="Criscuolo A."/>
        </authorList>
    </citation>
    <scope>NUCLEOTIDE SEQUENCE [LARGE SCALE GENOMIC DNA]</scope>
    <source>
        <strain evidence="1">16-00221</strain>
    </source>
</reference>